<reference evidence="1" key="1">
    <citation type="submission" date="2016-10" db="EMBL/GenBank/DDBJ databases">
        <authorList>
            <person name="Benchimol M."/>
            <person name="Almeida L.G."/>
            <person name="Vasconcelos A.T."/>
            <person name="Perreira-Neves A."/>
            <person name="Rosa I.A."/>
            <person name="Tasca T."/>
            <person name="Bogo M.R."/>
            <person name="de Souza W."/>
        </authorList>
    </citation>
    <scope>NUCLEOTIDE SEQUENCE [LARGE SCALE GENOMIC DNA]</scope>
    <source>
        <strain evidence="1">K</strain>
    </source>
</reference>
<dbReference type="PANTHER" id="PTHR47457">
    <property type="entry name" value="OS05G0345500 PROTEIN"/>
    <property type="match status" value="1"/>
</dbReference>
<keyword evidence="2" id="KW-1185">Reference proteome</keyword>
<dbReference type="OrthoDB" id="5966876at2759"/>
<dbReference type="InterPro" id="IPR008979">
    <property type="entry name" value="Galactose-bd-like_sf"/>
</dbReference>
<dbReference type="SUPFAM" id="SSF49785">
    <property type="entry name" value="Galactose-binding domain-like"/>
    <property type="match status" value="1"/>
</dbReference>
<dbReference type="RefSeq" id="XP_068368628.1">
    <property type="nucleotide sequence ID" value="XM_068490913.1"/>
</dbReference>
<comment type="caution">
    <text evidence="1">The sequence shown here is derived from an EMBL/GenBank/DDBJ whole genome shotgun (WGS) entry which is preliminary data.</text>
</comment>
<evidence type="ECO:0000313" key="1">
    <source>
        <dbReference type="EMBL" id="OHT15492.1"/>
    </source>
</evidence>
<dbReference type="AlphaFoldDB" id="A0A1J4L0M0"/>
<dbReference type="EMBL" id="MLAK01000217">
    <property type="protein sequence ID" value="OHT15492.1"/>
    <property type="molecule type" value="Genomic_DNA"/>
</dbReference>
<dbReference type="Proteomes" id="UP000179807">
    <property type="component" value="Unassembled WGS sequence"/>
</dbReference>
<accession>A0A1J4L0M0</accession>
<proteinExistence type="predicted"/>
<protein>
    <submittedName>
        <fullName evidence="1">F5/8 type C domain containing protein</fullName>
    </submittedName>
</protein>
<dbReference type="GeneID" id="94825617"/>
<sequence>MFYRSFKNLMDFDEESESLFLTNQGIKNLKQLQLHNDFTFKVGEKSYSCNRILASFISPTISQILSTDPLCDYFVIDFEDKENLFNNVMKMINGEVIDVNASNYDFLLLVAAKLGNKEMEDDLSLMSFSENHVTYHNAIRRLISKSALGLCYDCEANFIATHFCEYQFDDLNKLKDHELETIISKDSLKIEDESWLFNFLVKRDEISISLLSHLYFEYLTEEDIEKFVHLITYEQMSGPLWSSITKRLLMRVNPLMDLGHRHAGKSTQFNISDDEDNISIEYDSNNPFGGIIDYFSTKYGGNVMDSKNILISVSGTQWNSPKVVAELNSTEFWVSENEPGSWFMYDFKERVINMTAYSLRGDNSGVLRNWVIEGSNDKQKWKTLDQHDNCDDLHGLYKIQSYDVSSKHSFRYIRLRQTGPGYDKTHYLTLCSFEIFGSLSTNYSF</sequence>
<organism evidence="1 2">
    <name type="scientific">Tritrichomonas foetus</name>
    <dbReference type="NCBI Taxonomy" id="1144522"/>
    <lineage>
        <taxon>Eukaryota</taxon>
        <taxon>Metamonada</taxon>
        <taxon>Parabasalia</taxon>
        <taxon>Tritrichomonadida</taxon>
        <taxon>Tritrichomonadidae</taxon>
        <taxon>Tritrichomonas</taxon>
    </lineage>
</organism>
<evidence type="ECO:0000313" key="2">
    <source>
        <dbReference type="Proteomes" id="UP000179807"/>
    </source>
</evidence>
<name>A0A1J4L0M0_9EUKA</name>
<dbReference type="Gene3D" id="2.60.120.260">
    <property type="entry name" value="Galactose-binding domain-like"/>
    <property type="match status" value="1"/>
</dbReference>
<dbReference type="PANTHER" id="PTHR47457:SF1">
    <property type="entry name" value="BTB DOMAIN-CONTAINING PROTEIN-RELATED"/>
    <property type="match status" value="1"/>
</dbReference>
<dbReference type="VEuPathDB" id="TrichDB:TRFO_02800"/>
<gene>
    <name evidence="1" type="ORF">TRFO_02800</name>
</gene>